<dbReference type="GeneID" id="25275621"/>
<dbReference type="Proteomes" id="UP000027920">
    <property type="component" value="Unassembled WGS sequence"/>
</dbReference>
<dbReference type="RefSeq" id="XP_013265287.1">
    <property type="nucleotide sequence ID" value="XM_013409833.1"/>
</dbReference>
<dbReference type="Gene3D" id="3.10.20.90">
    <property type="entry name" value="Phosphatidylinositol 3-kinase Catalytic Subunit, Chain A, domain 1"/>
    <property type="match status" value="1"/>
</dbReference>
<comment type="similarity">
    <text evidence="1">Belongs to the BolA/IbaG family.</text>
</comment>
<sequence>LTSTDQPSLTPRLDIISPKFQGKSQLARHRVVHKLLDEELSTPGLVHALQLHTRTPEEDERLQAHRLA</sequence>
<evidence type="ECO:0000313" key="3">
    <source>
        <dbReference type="Proteomes" id="UP000027920"/>
    </source>
</evidence>
<dbReference type="InterPro" id="IPR036065">
    <property type="entry name" value="BolA-like_sf"/>
</dbReference>
<proteinExistence type="inferred from homology"/>
<reference evidence="2 3" key="1">
    <citation type="submission" date="2013-03" db="EMBL/GenBank/DDBJ databases">
        <title>The Genome Sequence of Exophiala aquamarina CBS 119918.</title>
        <authorList>
            <consortium name="The Broad Institute Genomics Platform"/>
            <person name="Cuomo C."/>
            <person name="de Hoog S."/>
            <person name="Gorbushina A."/>
            <person name="Walker B."/>
            <person name="Young S.K."/>
            <person name="Zeng Q."/>
            <person name="Gargeya S."/>
            <person name="Fitzgerald M."/>
            <person name="Haas B."/>
            <person name="Abouelleil A."/>
            <person name="Allen A.W."/>
            <person name="Alvarado L."/>
            <person name="Arachchi H.M."/>
            <person name="Berlin A.M."/>
            <person name="Chapman S.B."/>
            <person name="Gainer-Dewar J."/>
            <person name="Goldberg J."/>
            <person name="Griggs A."/>
            <person name="Gujja S."/>
            <person name="Hansen M."/>
            <person name="Howarth C."/>
            <person name="Imamovic A."/>
            <person name="Ireland A."/>
            <person name="Larimer J."/>
            <person name="McCowan C."/>
            <person name="Murphy C."/>
            <person name="Pearson M."/>
            <person name="Poon T.W."/>
            <person name="Priest M."/>
            <person name="Roberts A."/>
            <person name="Saif S."/>
            <person name="Shea T."/>
            <person name="Sisk P."/>
            <person name="Sykes S."/>
            <person name="Wortman J."/>
            <person name="Nusbaum C."/>
            <person name="Birren B."/>
        </authorList>
    </citation>
    <scope>NUCLEOTIDE SEQUENCE [LARGE SCALE GENOMIC DNA]</scope>
    <source>
        <strain evidence="2 3">CBS 119918</strain>
    </source>
</reference>
<feature type="non-terminal residue" evidence="2">
    <location>
        <position position="68"/>
    </location>
</feature>
<dbReference type="HOGENOM" id="CLU_2922414_0_0_1"/>
<evidence type="ECO:0000256" key="1">
    <source>
        <dbReference type="RuleBase" id="RU003860"/>
    </source>
</evidence>
<protein>
    <recommendedName>
        <fullName evidence="4">BolA protein</fullName>
    </recommendedName>
</protein>
<dbReference type="GO" id="GO:0044572">
    <property type="term" value="P:[4Fe-4S] cluster assembly"/>
    <property type="evidence" value="ECO:0007669"/>
    <property type="project" value="TreeGrafter"/>
</dbReference>
<name>A0A072PSF6_9EURO</name>
<gene>
    <name evidence="2" type="ORF">A1O9_00670</name>
</gene>
<dbReference type="OrthoDB" id="411584at2759"/>
<dbReference type="AlphaFoldDB" id="A0A072PSF6"/>
<dbReference type="Pfam" id="PF01722">
    <property type="entry name" value="BolA"/>
    <property type="match status" value="1"/>
</dbReference>
<dbReference type="PANTHER" id="PTHR46230">
    <property type="match status" value="1"/>
</dbReference>
<dbReference type="SUPFAM" id="SSF82657">
    <property type="entry name" value="BolA-like"/>
    <property type="match status" value="1"/>
</dbReference>
<comment type="caution">
    <text evidence="2">The sequence shown here is derived from an EMBL/GenBank/DDBJ whole genome shotgun (WGS) entry which is preliminary data.</text>
</comment>
<accession>A0A072PSF6</accession>
<evidence type="ECO:0000313" key="2">
    <source>
        <dbReference type="EMBL" id="KEF62697.1"/>
    </source>
</evidence>
<evidence type="ECO:0008006" key="4">
    <source>
        <dbReference type="Google" id="ProtNLM"/>
    </source>
</evidence>
<dbReference type="VEuPathDB" id="FungiDB:A1O9_00670"/>
<dbReference type="STRING" id="1182545.A0A072PSF6"/>
<dbReference type="GO" id="GO:0005759">
    <property type="term" value="C:mitochondrial matrix"/>
    <property type="evidence" value="ECO:0007669"/>
    <property type="project" value="TreeGrafter"/>
</dbReference>
<dbReference type="InterPro" id="IPR002634">
    <property type="entry name" value="BolA"/>
</dbReference>
<organism evidence="2 3">
    <name type="scientific">Exophiala aquamarina CBS 119918</name>
    <dbReference type="NCBI Taxonomy" id="1182545"/>
    <lineage>
        <taxon>Eukaryota</taxon>
        <taxon>Fungi</taxon>
        <taxon>Dikarya</taxon>
        <taxon>Ascomycota</taxon>
        <taxon>Pezizomycotina</taxon>
        <taxon>Eurotiomycetes</taxon>
        <taxon>Chaetothyriomycetidae</taxon>
        <taxon>Chaetothyriales</taxon>
        <taxon>Herpotrichiellaceae</taxon>
        <taxon>Exophiala</taxon>
    </lineage>
</organism>
<dbReference type="PANTHER" id="PTHR46230:SF7">
    <property type="entry name" value="BOLA-LIKE PROTEIN 1"/>
    <property type="match status" value="1"/>
</dbReference>
<keyword evidence="3" id="KW-1185">Reference proteome</keyword>
<dbReference type="EMBL" id="AMGV01000001">
    <property type="protein sequence ID" value="KEF62697.1"/>
    <property type="molecule type" value="Genomic_DNA"/>
</dbReference>
<feature type="non-terminal residue" evidence="2">
    <location>
        <position position="1"/>
    </location>
</feature>